<dbReference type="InterPro" id="IPR000836">
    <property type="entry name" value="PRTase_dom"/>
</dbReference>
<name>A0A212M1W0_9FIRM</name>
<dbReference type="EMBL" id="FMJE01000007">
    <property type="protein sequence ID" value="SCM83649.1"/>
    <property type="molecule type" value="Genomic_DNA"/>
</dbReference>
<evidence type="ECO:0000256" key="1">
    <source>
        <dbReference type="ARBA" id="ARBA00008007"/>
    </source>
</evidence>
<evidence type="ECO:0000259" key="2">
    <source>
        <dbReference type="Pfam" id="PF00156"/>
    </source>
</evidence>
<keyword evidence="4" id="KW-0808">Transferase</keyword>
<dbReference type="Pfam" id="PF18912">
    <property type="entry name" value="DZR_2"/>
    <property type="match status" value="1"/>
</dbReference>
<dbReference type="SUPFAM" id="SSF53271">
    <property type="entry name" value="PRTase-like"/>
    <property type="match status" value="1"/>
</dbReference>
<organism evidence="4">
    <name type="scientific">uncultured Sporomusa sp</name>
    <dbReference type="NCBI Taxonomy" id="307249"/>
    <lineage>
        <taxon>Bacteria</taxon>
        <taxon>Bacillati</taxon>
        <taxon>Bacillota</taxon>
        <taxon>Negativicutes</taxon>
        <taxon>Selenomonadales</taxon>
        <taxon>Sporomusaceae</taxon>
        <taxon>Sporomusa</taxon>
        <taxon>environmental samples</taxon>
    </lineage>
</organism>
<protein>
    <submittedName>
        <fullName evidence="4">Phosphoribosyltransferase</fullName>
    </submittedName>
</protein>
<dbReference type="InterPro" id="IPR029057">
    <property type="entry name" value="PRTase-like"/>
</dbReference>
<dbReference type="CDD" id="cd06223">
    <property type="entry name" value="PRTases_typeI"/>
    <property type="match status" value="1"/>
</dbReference>
<evidence type="ECO:0000313" key="4">
    <source>
        <dbReference type="EMBL" id="SCM83649.1"/>
    </source>
</evidence>
<dbReference type="InterPro" id="IPR044005">
    <property type="entry name" value="DZR_2"/>
</dbReference>
<feature type="domain" description="Double zinc ribbon" evidence="3">
    <location>
        <begin position="9"/>
        <end position="39"/>
    </location>
</feature>
<dbReference type="InterPro" id="IPR051910">
    <property type="entry name" value="ComF/GntX_DNA_util-trans"/>
</dbReference>
<feature type="domain" description="Phosphoribosyltransferase" evidence="2">
    <location>
        <begin position="171"/>
        <end position="207"/>
    </location>
</feature>
<gene>
    <name evidence="4" type="ORF">KL86SPO_70507</name>
</gene>
<sequence>MLTDWLEALLELIFPRRCPSCRQWAGSSYGWCQACLTKIVTVRQVSLAVHKLQWLDACLTVTDYSGQVQRLIRDMKFRRITRQATKLGYLLDYGVTAERYRGIDAVVPVPLHFGRLKERGFNQTALIFKPWALRRNLAWVEALARTTPTLPQWELRLKERRKNIKGAFTVTRPKLVAGKSILLVDDIFTSGLTMDECAKALKKSGALAVTGLALASGAR</sequence>
<dbReference type="PANTHER" id="PTHR47505">
    <property type="entry name" value="DNA UTILIZATION PROTEIN YHGH"/>
    <property type="match status" value="1"/>
</dbReference>
<reference evidence="4" key="1">
    <citation type="submission" date="2016-08" db="EMBL/GenBank/DDBJ databases">
        <authorList>
            <person name="Seilhamer J.J."/>
        </authorList>
    </citation>
    <scope>NUCLEOTIDE SEQUENCE</scope>
    <source>
        <strain evidence="4">86</strain>
    </source>
</reference>
<comment type="similarity">
    <text evidence="1">Belongs to the ComF/GntX family.</text>
</comment>
<dbReference type="RefSeq" id="WP_288186021.1">
    <property type="nucleotide sequence ID" value="NZ_LT608335.1"/>
</dbReference>
<evidence type="ECO:0000259" key="3">
    <source>
        <dbReference type="Pfam" id="PF18912"/>
    </source>
</evidence>
<dbReference type="GO" id="GO:0016757">
    <property type="term" value="F:glycosyltransferase activity"/>
    <property type="evidence" value="ECO:0007669"/>
    <property type="project" value="UniProtKB-KW"/>
</dbReference>
<proteinExistence type="inferred from homology"/>
<keyword evidence="4" id="KW-0328">Glycosyltransferase</keyword>
<dbReference type="Gene3D" id="3.40.50.2020">
    <property type="match status" value="1"/>
</dbReference>
<dbReference type="Pfam" id="PF00156">
    <property type="entry name" value="Pribosyltran"/>
    <property type="match status" value="1"/>
</dbReference>
<dbReference type="AlphaFoldDB" id="A0A212M1W0"/>
<dbReference type="PANTHER" id="PTHR47505:SF1">
    <property type="entry name" value="DNA UTILIZATION PROTEIN YHGH"/>
    <property type="match status" value="1"/>
</dbReference>
<accession>A0A212M1W0</accession>